<keyword evidence="14" id="KW-1185">Reference proteome</keyword>
<evidence type="ECO:0000256" key="1">
    <source>
        <dbReference type="ARBA" id="ARBA00004651"/>
    </source>
</evidence>
<feature type="transmembrane region" description="Helical" evidence="9">
    <location>
        <begin position="284"/>
        <end position="302"/>
    </location>
</feature>
<evidence type="ECO:0000256" key="2">
    <source>
        <dbReference type="ARBA" id="ARBA00022448"/>
    </source>
</evidence>
<keyword evidence="6 9" id="KW-1133">Transmembrane helix</keyword>
<evidence type="ECO:0000256" key="4">
    <source>
        <dbReference type="ARBA" id="ARBA00022692"/>
    </source>
</evidence>
<keyword evidence="5 9" id="KW-0653">Protein transport</keyword>
<dbReference type="InterPro" id="IPR005791">
    <property type="entry name" value="SecD"/>
</dbReference>
<dbReference type="Gene3D" id="1.20.1640.10">
    <property type="entry name" value="Multidrug efflux transporter AcrB transmembrane domain"/>
    <property type="match status" value="1"/>
</dbReference>
<evidence type="ECO:0000259" key="10">
    <source>
        <dbReference type="Pfam" id="PF02355"/>
    </source>
</evidence>
<dbReference type="OrthoDB" id="9805019at2"/>
<dbReference type="GO" id="GO:0005886">
    <property type="term" value="C:plasma membrane"/>
    <property type="evidence" value="ECO:0007669"/>
    <property type="project" value="UniProtKB-SubCell"/>
</dbReference>
<comment type="caution">
    <text evidence="9">Lacks conserved residue(s) required for the propagation of feature annotation.</text>
</comment>
<dbReference type="InterPro" id="IPR048631">
    <property type="entry name" value="SecD_1st"/>
</dbReference>
<dbReference type="Pfam" id="PF21760">
    <property type="entry name" value="SecD_1st"/>
    <property type="match status" value="1"/>
</dbReference>
<dbReference type="InterPro" id="IPR001036">
    <property type="entry name" value="Acrflvin-R"/>
</dbReference>
<dbReference type="InterPro" id="IPR048634">
    <property type="entry name" value="SecD_SecF_C"/>
</dbReference>
<feature type="transmembrane region" description="Helical" evidence="9">
    <location>
        <begin position="351"/>
        <end position="374"/>
    </location>
</feature>
<feature type="transmembrane region" description="Helical" evidence="9">
    <location>
        <begin position="257"/>
        <end position="277"/>
    </location>
</feature>
<dbReference type="NCBIfam" id="TIGR00916">
    <property type="entry name" value="2A0604s01"/>
    <property type="match status" value="1"/>
</dbReference>
<dbReference type="AlphaFoldDB" id="A0A4Z0D2I3"/>
<dbReference type="EMBL" id="SRIB01000011">
    <property type="protein sequence ID" value="TFZ39538.1"/>
    <property type="molecule type" value="Genomic_DNA"/>
</dbReference>
<comment type="function">
    <text evidence="9">Part of the Sec protein translocase complex. Interacts with the SecYEG preprotein conducting channel. SecDF uses the proton motive force (PMF) to complete protein translocation after the ATP-dependent function of SecA.</text>
</comment>
<dbReference type="Gene3D" id="3.30.1360.200">
    <property type="match status" value="1"/>
</dbReference>
<dbReference type="Pfam" id="PF02355">
    <property type="entry name" value="SecD_SecF_C"/>
    <property type="match status" value="1"/>
</dbReference>
<dbReference type="GO" id="GO:0015450">
    <property type="term" value="F:protein-transporting ATPase activity"/>
    <property type="evidence" value="ECO:0007669"/>
    <property type="project" value="InterPro"/>
</dbReference>
<dbReference type="NCBIfam" id="TIGR01129">
    <property type="entry name" value="secD"/>
    <property type="match status" value="1"/>
</dbReference>
<evidence type="ECO:0000259" key="11">
    <source>
        <dbReference type="Pfam" id="PF21760"/>
    </source>
</evidence>
<dbReference type="GO" id="GO:0006605">
    <property type="term" value="P:protein targeting"/>
    <property type="evidence" value="ECO:0007669"/>
    <property type="project" value="UniProtKB-UniRule"/>
</dbReference>
<dbReference type="InterPro" id="IPR022813">
    <property type="entry name" value="SecD/SecF_arch_bac"/>
</dbReference>
<reference evidence="13 14" key="1">
    <citation type="submission" date="2019-03" db="EMBL/GenBank/DDBJ databases">
        <title>Draft genome sequence data and analysis of a Fermenting Bacterium, Soehngenia longevitae strain 1933PT, isolated from petroleum reservoir in Azerbaijan.</title>
        <authorList>
            <person name="Grouzdev D.S."/>
            <person name="Bidzhieva S.K."/>
            <person name="Sokolova D.S."/>
            <person name="Tourova T.P."/>
            <person name="Poltaraus A.B."/>
            <person name="Nazina T.N."/>
        </authorList>
    </citation>
    <scope>NUCLEOTIDE SEQUENCE [LARGE SCALE GENOMIC DNA]</scope>
    <source>
        <strain evidence="13 14">1933P</strain>
    </source>
</reference>
<comment type="caution">
    <text evidence="13">The sequence shown here is derived from an EMBL/GenBank/DDBJ whole genome shotgun (WGS) entry which is preliminary data.</text>
</comment>
<keyword evidence="7 9" id="KW-0811">Translocation</keyword>
<feature type="domain" description="Protein translocase subunit SecDF P1" evidence="11">
    <location>
        <begin position="69"/>
        <end position="126"/>
    </location>
</feature>
<evidence type="ECO:0000256" key="9">
    <source>
        <dbReference type="HAMAP-Rule" id="MF_01463"/>
    </source>
</evidence>
<comment type="subcellular location">
    <subcellularLocation>
        <location evidence="1 9">Cell membrane</location>
        <topology evidence="1 9">Multi-pass membrane protein</topology>
    </subcellularLocation>
</comment>
<dbReference type="PRINTS" id="PR00702">
    <property type="entry name" value="ACRIFLAVINRP"/>
</dbReference>
<keyword evidence="4 9" id="KW-0812">Transmembrane</keyword>
<dbReference type="PANTHER" id="PTHR30081">
    <property type="entry name" value="PROTEIN-EXPORT MEMBRANE PROTEIN SEC"/>
    <property type="match status" value="1"/>
</dbReference>
<evidence type="ECO:0000256" key="7">
    <source>
        <dbReference type="ARBA" id="ARBA00023010"/>
    </source>
</evidence>
<dbReference type="GO" id="GO:0043952">
    <property type="term" value="P:protein transport by the Sec complex"/>
    <property type="evidence" value="ECO:0007669"/>
    <property type="project" value="UniProtKB-UniRule"/>
</dbReference>
<evidence type="ECO:0000256" key="8">
    <source>
        <dbReference type="ARBA" id="ARBA00023136"/>
    </source>
</evidence>
<feature type="transmembrane region" description="Helical" evidence="9">
    <location>
        <begin position="308"/>
        <end position="330"/>
    </location>
</feature>
<dbReference type="FunFam" id="1.20.1640.10:FF:000004">
    <property type="entry name" value="Protein translocase subunit SecD"/>
    <property type="match status" value="1"/>
</dbReference>
<evidence type="ECO:0000256" key="6">
    <source>
        <dbReference type="ARBA" id="ARBA00022989"/>
    </source>
</evidence>
<sequence length="423" mass="46078">MKKSLIILIFIVLFIILLSFIAVFGVELGNFSINNVKDSLDLGLDLNGGIYVVLEAKTDKKGEELNKLMEQTKSIIMQRVDGLGVSEPNIVIEGNNRIRIELAGIKDPQQAIDLIGKTAQLEFLNPNKMVVLTGKNIVDAKVVYKKDQLEGDKPVVSIEMDKEGAEIFYELTKQLSALSTQIDKTVYIVLDGNVISAPTVAEPIENGKPIIDGDFTFEEANNLATLIRAGALPVPMEELQTSIIGPSLGLEAFDKSIFAAGIAMLIIFLFMVIIYRLPGIVASLGLVLYTLIVLYFMVFIHAKLTLPGIAGLVLSIGMAVDANVIIFERIKEEIKSGKTIRVAVNLGFNRALRSILDSNMTTLIAGIILYVFGIGPIKGFGVTLTIGIIASMLTAVIFTKYVLKLIVDITGNNNSWLYGVKEV</sequence>
<evidence type="ECO:0000256" key="3">
    <source>
        <dbReference type="ARBA" id="ARBA00022475"/>
    </source>
</evidence>
<proteinExistence type="inferred from homology"/>
<dbReference type="PANTHER" id="PTHR30081:SF1">
    <property type="entry name" value="PROTEIN TRANSLOCASE SUBUNIT SECD"/>
    <property type="match status" value="1"/>
</dbReference>
<gene>
    <name evidence="9 13" type="primary">secD</name>
    <name evidence="13" type="ORF">E4100_07890</name>
</gene>
<protein>
    <recommendedName>
        <fullName evidence="9">Protein translocase subunit SecD</fullName>
    </recommendedName>
</protein>
<dbReference type="RefSeq" id="WP_135271502.1">
    <property type="nucleotide sequence ID" value="NZ_SRIB01000011.1"/>
</dbReference>
<comment type="similarity">
    <text evidence="9">Belongs to the SecD/SecF family. SecD subfamily.</text>
</comment>
<feature type="domain" description="Protein export membrane protein SecD/SecF C-terminal" evidence="10">
    <location>
        <begin position="237"/>
        <end position="404"/>
    </location>
</feature>
<dbReference type="InterPro" id="IPR054384">
    <property type="entry name" value="SecDF_P1_head"/>
</dbReference>
<keyword evidence="3 9" id="KW-1003">Cell membrane</keyword>
<feature type="domain" description="SecDF P1 head subdomain" evidence="12">
    <location>
        <begin position="127"/>
        <end position="234"/>
    </location>
</feature>
<dbReference type="SUPFAM" id="SSF82866">
    <property type="entry name" value="Multidrug efflux transporter AcrB transmembrane domain"/>
    <property type="match status" value="1"/>
</dbReference>
<evidence type="ECO:0000256" key="5">
    <source>
        <dbReference type="ARBA" id="ARBA00022927"/>
    </source>
</evidence>
<organism evidence="13 14">
    <name type="scientific">Soehngenia longivitae</name>
    <dbReference type="NCBI Taxonomy" id="2562294"/>
    <lineage>
        <taxon>Bacteria</taxon>
        <taxon>Bacillati</taxon>
        <taxon>Bacillota</taxon>
        <taxon>Tissierellia</taxon>
        <taxon>Tissierellales</taxon>
        <taxon>Tissierellaceae</taxon>
        <taxon>Soehngenia</taxon>
    </lineage>
</organism>
<keyword evidence="8 9" id="KW-0472">Membrane</keyword>
<evidence type="ECO:0000259" key="12">
    <source>
        <dbReference type="Pfam" id="PF22599"/>
    </source>
</evidence>
<feature type="transmembrane region" description="Helical" evidence="9">
    <location>
        <begin position="380"/>
        <end position="403"/>
    </location>
</feature>
<accession>A0A4Z0D2I3</accession>
<keyword evidence="2 9" id="KW-0813">Transport</keyword>
<dbReference type="Proteomes" id="UP000298381">
    <property type="component" value="Unassembled WGS sequence"/>
</dbReference>
<dbReference type="InterPro" id="IPR055344">
    <property type="entry name" value="SecD_SecF_C_bact"/>
</dbReference>
<evidence type="ECO:0000313" key="13">
    <source>
        <dbReference type="EMBL" id="TFZ39538.1"/>
    </source>
</evidence>
<evidence type="ECO:0000313" key="14">
    <source>
        <dbReference type="Proteomes" id="UP000298381"/>
    </source>
</evidence>
<dbReference type="HAMAP" id="MF_01463_B">
    <property type="entry name" value="SecD_B"/>
    <property type="match status" value="1"/>
</dbReference>
<name>A0A4Z0D2I3_9FIRM</name>
<dbReference type="GO" id="GO:0065002">
    <property type="term" value="P:intracellular protein transmembrane transport"/>
    <property type="evidence" value="ECO:0007669"/>
    <property type="project" value="UniProtKB-UniRule"/>
</dbReference>
<dbReference type="Pfam" id="PF22599">
    <property type="entry name" value="SecDF_P1_head"/>
    <property type="match status" value="1"/>
</dbReference>
<comment type="subunit">
    <text evidence="9">Forms a complex with SecF. Part of the essential Sec protein translocation apparatus which comprises SecA, SecYEG and auxiliary proteins SecDF. Other proteins may also be involved.</text>
</comment>